<dbReference type="PANTHER" id="PTHR30417:SF1">
    <property type="entry name" value="N-ACETYLMURAMOYL-L-ALANINE AMIDASE AMID"/>
    <property type="match status" value="1"/>
</dbReference>
<dbReference type="SUPFAM" id="SSF55846">
    <property type="entry name" value="N-acetylmuramoyl-L-alanine amidase-like"/>
    <property type="match status" value="1"/>
</dbReference>
<dbReference type="GO" id="GO:0008745">
    <property type="term" value="F:N-acetylmuramoyl-L-alanine amidase activity"/>
    <property type="evidence" value="ECO:0007669"/>
    <property type="project" value="UniProtKB-EC"/>
</dbReference>
<organism evidence="6 7">
    <name type="scientific">Fluctibacter corallii</name>
    <dbReference type="NCBI Taxonomy" id="2984329"/>
    <lineage>
        <taxon>Bacteria</taxon>
        <taxon>Pseudomonadati</taxon>
        <taxon>Pseudomonadota</taxon>
        <taxon>Gammaproteobacteria</taxon>
        <taxon>Alteromonadales</taxon>
        <taxon>Alteromonadaceae</taxon>
        <taxon>Fluctibacter</taxon>
    </lineage>
</organism>
<reference evidence="6 7" key="1">
    <citation type="submission" date="2022-10" db="EMBL/GenBank/DDBJ databases">
        <title>Aestuariibacter sp. AA17 isolated from Montipora capitata coral fragment.</title>
        <authorList>
            <person name="Emsley S.A."/>
            <person name="Pfannmuller K.M."/>
            <person name="Loughran R.M."/>
            <person name="Shlafstein M."/>
            <person name="Papke E."/>
            <person name="Saw J.H."/>
            <person name="Ushijima B."/>
            <person name="Videau P."/>
        </authorList>
    </citation>
    <scope>NUCLEOTIDE SEQUENCE [LARGE SCALE GENOMIC DNA]</scope>
    <source>
        <strain evidence="6 7">AA17</strain>
    </source>
</reference>
<evidence type="ECO:0000313" key="6">
    <source>
        <dbReference type="EMBL" id="MCV2883318.1"/>
    </source>
</evidence>
<dbReference type="CDD" id="cd06583">
    <property type="entry name" value="PGRP"/>
    <property type="match status" value="1"/>
</dbReference>
<dbReference type="SMART" id="SM00644">
    <property type="entry name" value="Ami_2"/>
    <property type="match status" value="1"/>
</dbReference>
<evidence type="ECO:0000256" key="4">
    <source>
        <dbReference type="ARBA" id="ARBA00023316"/>
    </source>
</evidence>
<dbReference type="InterPro" id="IPR002502">
    <property type="entry name" value="Amidase_domain"/>
</dbReference>
<keyword evidence="7" id="KW-1185">Reference proteome</keyword>
<proteinExistence type="predicted"/>
<dbReference type="Proteomes" id="UP001652504">
    <property type="component" value="Unassembled WGS sequence"/>
</dbReference>
<feature type="domain" description="N-acetylmuramoyl-L-alanine amidase" evidence="5">
    <location>
        <begin position="15"/>
        <end position="180"/>
    </location>
</feature>
<accession>A0ABT3A3Z0</accession>
<sequence length="280" mass="31406">MISAHKLLDIPFHASPNVGGVMQASPSAVVIHYTGNESLSGTVNWLCDPQARASAHVVIGEQGELVQLVPFNHVAWHAGKSQFQGRSNFNRFSIGIELVNPGKLTRVGEQYCAWFGKAYPKSRVVRAKHQHASETGYWCAYTEAQITALTRLILLLKNHYPIQQIVGHDDISPGRKCDPGPAFPLNALRRQVLHIDRHTADHEDTCEQEKDGEVIASQLNIRDSINGKERRGPLQHGQKLVVLEEEAGWYKVQVQETGWVKKEFVSIRDPQPEKDMQWLA</sequence>
<protein>
    <recommendedName>
        <fullName evidence="2">N-acetylmuramoyl-L-alanine amidase</fullName>
        <ecNumber evidence="2">3.5.1.28</ecNumber>
    </recommendedName>
</protein>
<dbReference type="EMBL" id="JAOWKX010000001">
    <property type="protein sequence ID" value="MCV2883318.1"/>
    <property type="molecule type" value="Genomic_DNA"/>
</dbReference>
<dbReference type="Pfam" id="PF01510">
    <property type="entry name" value="Amidase_2"/>
    <property type="match status" value="1"/>
</dbReference>
<evidence type="ECO:0000259" key="5">
    <source>
        <dbReference type="SMART" id="SM00644"/>
    </source>
</evidence>
<comment type="catalytic activity">
    <reaction evidence="1">
        <text>Hydrolyzes the link between N-acetylmuramoyl residues and L-amino acid residues in certain cell-wall glycopeptides.</text>
        <dbReference type="EC" id="3.5.1.28"/>
    </reaction>
</comment>
<gene>
    <name evidence="6" type="ORF">OE749_01235</name>
</gene>
<dbReference type="Gene3D" id="3.40.80.10">
    <property type="entry name" value="Peptidoglycan recognition protein-like"/>
    <property type="match status" value="1"/>
</dbReference>
<comment type="caution">
    <text evidence="6">The sequence shown here is derived from an EMBL/GenBank/DDBJ whole genome shotgun (WGS) entry which is preliminary data.</text>
</comment>
<dbReference type="PANTHER" id="PTHR30417">
    <property type="entry name" value="N-ACETYLMURAMOYL-L-ALANINE AMIDASE AMID"/>
    <property type="match status" value="1"/>
</dbReference>
<dbReference type="InterPro" id="IPR051206">
    <property type="entry name" value="NAMLAA_amidase_2"/>
</dbReference>
<dbReference type="InterPro" id="IPR036505">
    <property type="entry name" value="Amidase/PGRP_sf"/>
</dbReference>
<dbReference type="Gene3D" id="2.30.30.40">
    <property type="entry name" value="SH3 Domains"/>
    <property type="match status" value="1"/>
</dbReference>
<name>A0ABT3A3Z0_9ALTE</name>
<dbReference type="EC" id="3.5.1.28" evidence="2"/>
<evidence type="ECO:0000313" key="7">
    <source>
        <dbReference type="Proteomes" id="UP001652504"/>
    </source>
</evidence>
<evidence type="ECO:0000256" key="3">
    <source>
        <dbReference type="ARBA" id="ARBA00022801"/>
    </source>
</evidence>
<evidence type="ECO:0000256" key="2">
    <source>
        <dbReference type="ARBA" id="ARBA00011901"/>
    </source>
</evidence>
<keyword evidence="3 6" id="KW-0378">Hydrolase</keyword>
<keyword evidence="4" id="KW-0961">Cell wall biogenesis/degradation</keyword>
<dbReference type="RefSeq" id="WP_263710518.1">
    <property type="nucleotide sequence ID" value="NZ_JAOWKX010000001.1"/>
</dbReference>
<evidence type="ECO:0000256" key="1">
    <source>
        <dbReference type="ARBA" id="ARBA00001561"/>
    </source>
</evidence>